<evidence type="ECO:0000313" key="2">
    <source>
        <dbReference type="EMBL" id="GAA4351112.1"/>
    </source>
</evidence>
<gene>
    <name evidence="2" type="ORF">GCM10023165_39080</name>
</gene>
<comment type="caution">
    <text evidence="2">The sequence shown here is derived from an EMBL/GenBank/DDBJ whole genome shotgun (WGS) entry which is preliminary data.</text>
</comment>
<feature type="region of interest" description="Disordered" evidence="1">
    <location>
        <begin position="1"/>
        <end position="37"/>
    </location>
</feature>
<sequence length="66" mass="7356">MFQRTTLHPPAPARDRADAPRPANTEQQALDQAQSLDQSGLWPCRRIRLFLLSQQQRAALQGTSSG</sequence>
<keyword evidence="3" id="KW-1185">Reference proteome</keyword>
<protein>
    <submittedName>
        <fullName evidence="2">Uncharacterized protein</fullName>
    </submittedName>
</protein>
<organism evidence="2 3">
    <name type="scientific">Variovorax defluvii</name>
    <dbReference type="NCBI Taxonomy" id="913761"/>
    <lineage>
        <taxon>Bacteria</taxon>
        <taxon>Pseudomonadati</taxon>
        <taxon>Pseudomonadota</taxon>
        <taxon>Betaproteobacteria</taxon>
        <taxon>Burkholderiales</taxon>
        <taxon>Comamonadaceae</taxon>
        <taxon>Variovorax</taxon>
    </lineage>
</organism>
<dbReference type="Proteomes" id="UP001500975">
    <property type="component" value="Unassembled WGS sequence"/>
</dbReference>
<name>A0ABP8I4U7_9BURK</name>
<reference evidence="3" key="1">
    <citation type="journal article" date="2019" name="Int. J. Syst. Evol. Microbiol.">
        <title>The Global Catalogue of Microorganisms (GCM) 10K type strain sequencing project: providing services to taxonomists for standard genome sequencing and annotation.</title>
        <authorList>
            <consortium name="The Broad Institute Genomics Platform"/>
            <consortium name="The Broad Institute Genome Sequencing Center for Infectious Disease"/>
            <person name="Wu L."/>
            <person name="Ma J."/>
        </authorList>
    </citation>
    <scope>NUCLEOTIDE SEQUENCE [LARGE SCALE GENOMIC DNA]</scope>
    <source>
        <strain evidence="3">JCM 17804</strain>
    </source>
</reference>
<dbReference type="RefSeq" id="WP_345539988.1">
    <property type="nucleotide sequence ID" value="NZ_BAABGJ010000073.1"/>
</dbReference>
<proteinExistence type="predicted"/>
<evidence type="ECO:0000256" key="1">
    <source>
        <dbReference type="SAM" id="MobiDB-lite"/>
    </source>
</evidence>
<accession>A0ABP8I4U7</accession>
<evidence type="ECO:0000313" key="3">
    <source>
        <dbReference type="Proteomes" id="UP001500975"/>
    </source>
</evidence>
<feature type="compositionally biased region" description="Low complexity" evidence="1">
    <location>
        <begin position="20"/>
        <end position="37"/>
    </location>
</feature>
<dbReference type="EMBL" id="BAABGJ010000073">
    <property type="protein sequence ID" value="GAA4351112.1"/>
    <property type="molecule type" value="Genomic_DNA"/>
</dbReference>